<keyword evidence="4" id="KW-0410">Iron transport</keyword>
<evidence type="ECO:0000256" key="2">
    <source>
        <dbReference type="ARBA" id="ARBA00022448"/>
    </source>
</evidence>
<evidence type="ECO:0000256" key="13">
    <source>
        <dbReference type="SAM" id="MobiDB-lite"/>
    </source>
</evidence>
<feature type="domain" description="TonB-dependent receptor plug" evidence="16">
    <location>
        <begin position="62"/>
        <end position="170"/>
    </location>
</feature>
<keyword evidence="17" id="KW-0675">Receptor</keyword>
<evidence type="ECO:0000256" key="11">
    <source>
        <dbReference type="ARBA" id="ARBA00023237"/>
    </source>
</evidence>
<dbReference type="GO" id="GO:0015344">
    <property type="term" value="F:siderophore uptake transmembrane transporter activity"/>
    <property type="evidence" value="ECO:0007669"/>
    <property type="project" value="TreeGrafter"/>
</dbReference>
<evidence type="ECO:0000259" key="15">
    <source>
        <dbReference type="Pfam" id="PF00593"/>
    </source>
</evidence>
<protein>
    <submittedName>
        <fullName evidence="17">TonB-dependent receptor</fullName>
    </submittedName>
</protein>
<evidence type="ECO:0000256" key="5">
    <source>
        <dbReference type="ARBA" id="ARBA00022692"/>
    </source>
</evidence>
<name>A0A147HSD8_9SPHN</name>
<dbReference type="InterPro" id="IPR039426">
    <property type="entry name" value="TonB-dep_rcpt-like"/>
</dbReference>
<comment type="subcellular location">
    <subcellularLocation>
        <location evidence="1">Cell outer membrane</location>
        <topology evidence="1">Multi-pass membrane protein</topology>
    </subcellularLocation>
</comment>
<evidence type="ECO:0000256" key="3">
    <source>
        <dbReference type="ARBA" id="ARBA00022452"/>
    </source>
</evidence>
<dbReference type="PANTHER" id="PTHR32552">
    <property type="entry name" value="FERRICHROME IRON RECEPTOR-RELATED"/>
    <property type="match status" value="1"/>
</dbReference>
<comment type="similarity">
    <text evidence="12">Belongs to the TonB-dependent receptor family.</text>
</comment>
<dbReference type="SUPFAM" id="SSF56935">
    <property type="entry name" value="Porins"/>
    <property type="match status" value="1"/>
</dbReference>
<dbReference type="EMBL" id="LDTD01000154">
    <property type="protein sequence ID" value="KTT67717.1"/>
    <property type="molecule type" value="Genomic_DNA"/>
</dbReference>
<dbReference type="InterPro" id="IPR037066">
    <property type="entry name" value="Plug_dom_sf"/>
</dbReference>
<dbReference type="InterPro" id="IPR036942">
    <property type="entry name" value="Beta-barrel_TonB_sf"/>
</dbReference>
<dbReference type="PATRIC" id="fig|33051.3.peg.988"/>
<keyword evidence="11" id="KW-0998">Cell outer membrane</keyword>
<evidence type="ECO:0000313" key="18">
    <source>
        <dbReference type="Proteomes" id="UP000072867"/>
    </source>
</evidence>
<keyword evidence="6 14" id="KW-0732">Signal</keyword>
<evidence type="ECO:0000256" key="8">
    <source>
        <dbReference type="ARBA" id="ARBA00023065"/>
    </source>
</evidence>
<dbReference type="Gene3D" id="2.170.130.10">
    <property type="entry name" value="TonB-dependent receptor, plug domain"/>
    <property type="match status" value="1"/>
</dbReference>
<dbReference type="InterPro" id="IPR012910">
    <property type="entry name" value="Plug_dom"/>
</dbReference>
<evidence type="ECO:0000256" key="1">
    <source>
        <dbReference type="ARBA" id="ARBA00004571"/>
    </source>
</evidence>
<keyword evidence="2" id="KW-0813">Transport</keyword>
<evidence type="ECO:0000256" key="6">
    <source>
        <dbReference type="ARBA" id="ARBA00022729"/>
    </source>
</evidence>
<keyword evidence="7" id="KW-0408">Iron</keyword>
<dbReference type="STRING" id="33051.SB4_11125"/>
<feature type="signal peptide" evidence="14">
    <location>
        <begin position="1"/>
        <end position="25"/>
    </location>
</feature>
<proteinExistence type="inferred from homology"/>
<dbReference type="RefSeq" id="WP_058734681.1">
    <property type="nucleotide sequence ID" value="NZ_LDTD01000154.1"/>
</dbReference>
<evidence type="ECO:0000259" key="16">
    <source>
        <dbReference type="Pfam" id="PF07715"/>
    </source>
</evidence>
<evidence type="ECO:0000256" key="9">
    <source>
        <dbReference type="ARBA" id="ARBA00023077"/>
    </source>
</evidence>
<dbReference type="Proteomes" id="UP000072867">
    <property type="component" value="Unassembled WGS sequence"/>
</dbReference>
<keyword evidence="8" id="KW-0406">Ion transport</keyword>
<feature type="domain" description="TonB-dependent receptor-like beta-barrel" evidence="15">
    <location>
        <begin position="325"/>
        <end position="779"/>
    </location>
</feature>
<feature type="region of interest" description="Disordered" evidence="13">
    <location>
        <begin position="31"/>
        <end position="50"/>
    </location>
</feature>
<gene>
    <name evidence="17" type="ORF">NS319_17100</name>
</gene>
<evidence type="ECO:0000256" key="12">
    <source>
        <dbReference type="RuleBase" id="RU003357"/>
    </source>
</evidence>
<dbReference type="Pfam" id="PF00593">
    <property type="entry name" value="TonB_dep_Rec_b-barrel"/>
    <property type="match status" value="1"/>
</dbReference>
<dbReference type="PANTHER" id="PTHR32552:SF89">
    <property type="entry name" value="CATECHOLATE SIDEROPHORE RECEPTOR FIU"/>
    <property type="match status" value="1"/>
</dbReference>
<dbReference type="Pfam" id="PF07715">
    <property type="entry name" value="Plug"/>
    <property type="match status" value="1"/>
</dbReference>
<evidence type="ECO:0000256" key="14">
    <source>
        <dbReference type="SAM" id="SignalP"/>
    </source>
</evidence>
<organism evidence="17 18">
    <name type="scientific">Sphingomonas sanguinis</name>
    <dbReference type="NCBI Taxonomy" id="33051"/>
    <lineage>
        <taxon>Bacteria</taxon>
        <taxon>Pseudomonadati</taxon>
        <taxon>Pseudomonadota</taxon>
        <taxon>Alphaproteobacteria</taxon>
        <taxon>Sphingomonadales</taxon>
        <taxon>Sphingomonadaceae</taxon>
        <taxon>Sphingomonas</taxon>
    </lineage>
</organism>
<evidence type="ECO:0000256" key="10">
    <source>
        <dbReference type="ARBA" id="ARBA00023136"/>
    </source>
</evidence>
<comment type="caution">
    <text evidence="17">The sequence shown here is derived from an EMBL/GenBank/DDBJ whole genome shotgun (WGS) entry which is preliminary data.</text>
</comment>
<dbReference type="GO" id="GO:0009279">
    <property type="term" value="C:cell outer membrane"/>
    <property type="evidence" value="ECO:0007669"/>
    <property type="project" value="UniProtKB-SubCell"/>
</dbReference>
<dbReference type="Gene3D" id="2.40.170.20">
    <property type="entry name" value="TonB-dependent receptor, beta-barrel domain"/>
    <property type="match status" value="1"/>
</dbReference>
<keyword evidence="10 12" id="KW-0472">Membrane</keyword>
<keyword evidence="3" id="KW-1134">Transmembrane beta strand</keyword>
<keyword evidence="5" id="KW-0812">Transmembrane</keyword>
<sequence>MTKQHLLTTAGLVALSALAATPVQAQQATQASAATTAETGDTPAEQSGDIVVTGSARAERRFDVAYAVNSLSQTDIQKIAPLNTADLLGNVPGIQVEATGGEVQNITRVRGIPTDRGYLYFQQDGLPLYQEIDGFFFNAGEGMNRYDLMTERMEVVRGGPAPIYASDAAAIVNNITVTGTATTRGRAQLTLGDTGLYRFDTYQAGPLGENTYYAVGGFVRYHDGYRDNGFPNDRGGQIRANIKHDFSNGFFKLSAQFVDDHNVFYLPIPTNDPRNPSVSLNPYIDYFTGTMNSPALRNVAITFQNAGGGLTTLHRDLANGRYIRFGNLAFTYQAEFDDWTVSLKSGVTIGKNSFDAFYSTTNPADGNTFAASYLNAARTAFGPSVTRMGYAIAGTNGATTYDPYGASGLVMSGQYRAVESNFYSGQADLSVTRQFDTPIGRHDVKAGLYGSLWGQSVLQAYQDYLIEVRGKPRTLDLFAYNANGAIVGSVTQNGVLRDTTTLNRGNVDARMAAIYANDTWDVTDRLRVDAGIRHEWYGYAGYAALTTSANLGDPTTLADNNTRAFTGSAIRNRYTPQATNWTAGVNYDLTRHFGAYARISQLEIPTSSTTVLSTAPVAIASKARQYEVGLKAVSGGSYLYLTGFYTKFDPLNASFTAYNPVTGRNDQPVTFIGTAVTKGIEADGRLAFGRTFSLAGSVTVGDPQYKNLVNNVGADPSAVNGKQIIREPKIYGHVRPTVDFDIGTTHASLYGSYEYTSQRYTDFFNQTALPAFGSFGAGVMVTNGPWLVQVVGDNLTNAHGLTEGNTRTDSLTGQGNATAIYGRPVFGRNFRLVVSRSW</sequence>
<reference evidence="17 18" key="1">
    <citation type="journal article" date="2016" name="Front. Microbiol.">
        <title>Genomic Resource of Rice Seed Associated Bacteria.</title>
        <authorList>
            <person name="Midha S."/>
            <person name="Bansal K."/>
            <person name="Sharma S."/>
            <person name="Kumar N."/>
            <person name="Patil P.P."/>
            <person name="Chaudhry V."/>
            <person name="Patil P.B."/>
        </authorList>
    </citation>
    <scope>NUCLEOTIDE SEQUENCE [LARGE SCALE GENOMIC DNA]</scope>
    <source>
        <strain evidence="17 18">NS319</strain>
    </source>
</reference>
<dbReference type="InterPro" id="IPR000531">
    <property type="entry name" value="Beta-barrel_TonB"/>
</dbReference>
<accession>A0A147HSD8</accession>
<dbReference type="AlphaFoldDB" id="A0A147HSD8"/>
<keyword evidence="9 12" id="KW-0798">TonB box</keyword>
<evidence type="ECO:0000313" key="17">
    <source>
        <dbReference type="EMBL" id="KTT67717.1"/>
    </source>
</evidence>
<evidence type="ECO:0000256" key="7">
    <source>
        <dbReference type="ARBA" id="ARBA00023004"/>
    </source>
</evidence>
<feature type="chain" id="PRO_5007547851" evidence="14">
    <location>
        <begin position="26"/>
        <end position="838"/>
    </location>
</feature>
<evidence type="ECO:0000256" key="4">
    <source>
        <dbReference type="ARBA" id="ARBA00022496"/>
    </source>
</evidence>